<feature type="transmembrane region" description="Helical" evidence="18">
    <location>
        <begin position="2067"/>
        <end position="2086"/>
    </location>
</feature>
<dbReference type="SUPFAM" id="SSF48208">
    <property type="entry name" value="Six-hairpin glycosidases"/>
    <property type="match status" value="1"/>
</dbReference>
<dbReference type="Gene3D" id="3.20.20.80">
    <property type="entry name" value="Glycosidases"/>
    <property type="match status" value="2"/>
</dbReference>
<dbReference type="FunFam" id="3.20.20.80:FF:000333">
    <property type="entry name" value="Glycogen debranching enzyme Gdb1, putative (AFU_orthologue AFUA_1G02140)"/>
    <property type="match status" value="1"/>
</dbReference>
<dbReference type="InterPro" id="IPR006421">
    <property type="entry name" value="Glycogen_debranch_met"/>
</dbReference>
<evidence type="ECO:0000256" key="5">
    <source>
        <dbReference type="ARBA" id="ARBA00012560"/>
    </source>
</evidence>
<evidence type="ECO:0000259" key="22">
    <source>
        <dbReference type="Pfam" id="PF14699"/>
    </source>
</evidence>
<dbReference type="InterPro" id="IPR032880">
    <property type="entry name" value="CSC1/OSCA1-like_N"/>
</dbReference>
<dbReference type="InterPro" id="IPR032792">
    <property type="entry name" value="AGL_glucanoTrfase"/>
</dbReference>
<dbReference type="InterPro" id="IPR032790">
    <property type="entry name" value="GDE_C"/>
</dbReference>
<keyword evidence="18" id="KW-0812">Transmembrane</keyword>
<feature type="transmembrane region" description="Helical" evidence="18">
    <location>
        <begin position="2267"/>
        <end position="2292"/>
    </location>
</feature>
<dbReference type="PANTHER" id="PTHR10569">
    <property type="entry name" value="GLYCOGEN DEBRANCHING ENZYME"/>
    <property type="match status" value="1"/>
</dbReference>
<comment type="similarity">
    <text evidence="15">Belongs to the glycogen debranching enzyme family.</text>
</comment>
<feature type="transmembrane region" description="Helical" evidence="18">
    <location>
        <begin position="1756"/>
        <end position="1775"/>
    </location>
</feature>
<dbReference type="InterPro" id="IPR003864">
    <property type="entry name" value="CSC1/OSCA1-like_7TM"/>
</dbReference>
<evidence type="ECO:0000256" key="11">
    <source>
        <dbReference type="ARBA" id="ARBA00022801"/>
    </source>
</evidence>
<dbReference type="FunFam" id="3.20.20.80:FF:000242">
    <property type="entry name" value="Glycogen debranching enzyme Gdb1, putative"/>
    <property type="match status" value="1"/>
</dbReference>
<dbReference type="GO" id="GO:0005978">
    <property type="term" value="P:glycogen biosynthetic process"/>
    <property type="evidence" value="ECO:0007669"/>
    <property type="project" value="UniProtKB-KW"/>
</dbReference>
<feature type="domain" description="Glycogen debranching enzyme glucanotransferase" evidence="23">
    <location>
        <begin position="136"/>
        <end position="575"/>
    </location>
</feature>
<feature type="domain" description="CSC1/OSCA1-like 7TM region" evidence="19">
    <location>
        <begin position="2012"/>
        <end position="2289"/>
    </location>
</feature>
<dbReference type="SUPFAM" id="SSF51445">
    <property type="entry name" value="(Trans)glycosidases"/>
    <property type="match status" value="1"/>
</dbReference>
<evidence type="ECO:0000259" key="24">
    <source>
        <dbReference type="Pfam" id="PF14702"/>
    </source>
</evidence>
<keyword evidence="9" id="KW-0328">Glycosyltransferase</keyword>
<dbReference type="Pfam" id="PF14702">
    <property type="entry name" value="hGDE_central"/>
    <property type="match status" value="1"/>
</dbReference>
<feature type="transmembrane region" description="Helical" evidence="18">
    <location>
        <begin position="2107"/>
        <end position="2131"/>
    </location>
</feature>
<evidence type="ECO:0000259" key="21">
    <source>
        <dbReference type="Pfam" id="PF13967"/>
    </source>
</evidence>
<dbReference type="InterPro" id="IPR008928">
    <property type="entry name" value="6-hairpin_glycosidase_sf"/>
</dbReference>
<dbReference type="Pfam" id="PF06202">
    <property type="entry name" value="GDE_C"/>
    <property type="match status" value="1"/>
</dbReference>
<feature type="transmembrane region" description="Helical" evidence="18">
    <location>
        <begin position="2216"/>
        <end position="2244"/>
    </location>
</feature>
<keyword evidence="27" id="KW-1185">Reference proteome</keyword>
<evidence type="ECO:0000256" key="7">
    <source>
        <dbReference type="ARBA" id="ARBA00020723"/>
    </source>
</evidence>
<evidence type="ECO:0000256" key="2">
    <source>
        <dbReference type="ARBA" id="ARBA00000927"/>
    </source>
</evidence>
<feature type="transmembrane region" description="Helical" evidence="18">
    <location>
        <begin position="1698"/>
        <end position="1719"/>
    </location>
</feature>
<dbReference type="GO" id="GO:0004134">
    <property type="term" value="F:4-alpha-glucanotransferase activity"/>
    <property type="evidence" value="ECO:0007669"/>
    <property type="project" value="UniProtKB-EC"/>
</dbReference>
<dbReference type="Proteomes" id="UP000248340">
    <property type="component" value="Unassembled WGS sequence"/>
</dbReference>
<feature type="region of interest" description="Disordered" evidence="17">
    <location>
        <begin position="2398"/>
        <end position="2418"/>
    </location>
</feature>
<evidence type="ECO:0000256" key="12">
    <source>
        <dbReference type="ARBA" id="ARBA00023056"/>
    </source>
</evidence>
<dbReference type="Gene3D" id="1.50.10.10">
    <property type="match status" value="1"/>
</dbReference>
<feature type="region of interest" description="Disordered" evidence="17">
    <location>
        <begin position="2337"/>
        <end position="2356"/>
    </location>
</feature>
<evidence type="ECO:0000256" key="9">
    <source>
        <dbReference type="ARBA" id="ARBA00022676"/>
    </source>
</evidence>
<sequence length="2418" mass="272795">MSSPRQVYLLPLKDDGSPDVPGGYIYLPAPSDPSYLLRFVIEGTSSICREGQLWVNIPEDGHPFDRSAFRSFRLSPDFNKNIQIDVPITSPGSFAFYVTFSPLPEFSVSQTATPEPTRTPTYYIDVSPKLTLRGRDLPLNALSIYSVISKFLGKYPTDWDKHLNGISQRNYNMIHFTPLMKRGDSNSPYSIFDQLQFDDAVFPNGEADVANLVTKMEEKHGLLSLTDVVWNHTANNSKWLEEHPEAGYSVETAPWLESALDLDNALLEIGENLASLGLPTEFKSVDDLVAVMNAIREQVIHKLKLWEFYVVNVAADTQKVIQQWQTSKSIDITSDEWSQHKLKDFGNWTLEEQAIFVREKAIPTSKQLLGRYSRAVEPKFGAAILTVLLGPSDAASSDTTAAEKAISKLLDEVNLPFYKEYDADVAEIMNQLFNRIKYLRIDSHGPKLGPVTEQNPLIETYFTRLPLNDTTKKHDSKALALVNNGWIWNADALRDNAGPFSRSYLRREVIVWGDCVKLRYGSSPEDNPFLWEFMTKYTRLMAKYFSGFRIDNCHSTPLVVAEYLLDEARKVRPNLTVFAELFTGSEEADYIFVKRLGINALIREAMQAWSTGELSRLVHRHGGRPIGSFGVDLPSSGSSHAIASSGIDGGKEKVSHIRPNPVQALFMDCTHDNEMPAQKRTAIDTLPNAALVAMCASAIGSVIGYDEIYPKLVDLVHETRLYSSRFSESSKVDLDSLEGGIGGVKKLLNELHTIMGSEGYDETHIHHDGEYITVHRVHPKTRKGVFLIAHTAFPGQDSKAILAPTRLVGTRAKHIGTWRLEVDSSESTRKEVSEDKSYLRGLPSQVHAIEGTKAEQDGNDTVISVLESLVAGSISLYETSIPSAEHASGLDVHITEGVDEAFSNLGLVDLNFVLYRCEAEERDSSNGQDGVYSIPNHGSLVYAGLQGWWSVLENVIKYNELGHPLCDHLRNGQWALDFIVGRLEKVAKTEGYSALHKPAAWLREKFDAVRSLPSFLLPRYFAIIVQTAYNAAWKRGIQLLGGNIQKGQEFIHQLSMVSVQMTGFVNSASLWPTKRVPSLAAGLPHFAVDWARCWGRDVFISLRGLLLCTSRFDDAREHIFAFASVLKHGMIPNLLSSGRLPRYNSRDSVWFFLQSIQDYTLMAPDGIKLLDEKVPRRFLPYDDTWFPFDDPRAYSKHSTISEVIQEVFQRHARGLSFREYNAGPDLDVQMKPEGFEINVQVDWDTGLIFGGSQFNCGTWQDKMGESEKAKNKGVPGTPRDGAAIEITGLVYSALNWVAKLHEQGLYQHSGVDLGEGKSVTFKSWAAKIKENFERCYYIPSNPEEDASYVVDRNVVNRRGIYKDLYKSGKPYEDYQLRSNFPIAMTVAPDLFTPSKALSALALADEVLVGPVGMATLDPSDLNYRPNYNNSEDSEDFATSKGRNYHQGPEWVWQRGFFLRAFLHFDLARRATREERTEAYQQVTRRLEGCKKALRESPWRGLTELSNKDGAYCADSSPTQAWSAGCLLDLYYDASQYTQDDSAVQNEVDMRPTVLKSSACPYALIIQDIRQTHPSAEHNLTRVMSLSQSAAAAMLTAVDAPIEVHEPSWGDQTNPRDFLTQFVISMTIGLGAFLAFCVLRPKWTELYAARRRQRCAASHLPELPDSFFGWIPVLYRITEEQVLESAGLDAFVFLTFLKFAIRFLSGVFFFALVIILPMHYRNTGKSGVPGWDDDDEPVDVFDGDKDKKKIISDPNYLWMYVVFTYIFTGLAVYMLVQDTNKVIRIRQQYLGSQTSTTDRTIRLSGIPHDMGSEEKIREFIEGLQIGKVQSVTLCKDWRELDRLIDERLKILRNLEWAWTKHLGYKRVKANANRLPLLQQHARGSSIVSEEDSERIQLISDSTPAHVLDYAHKRPTTRIWYGPFKLRYRNVDAIDYYEEKLRRIDEQIQLARQKEYPPTEIAFVTMESIAASQMVVQAILDPQPMQLLARLAPAPADVVWKNTYIPRSRRMMQSWSITVVIGFLTVFWSVLLIPVAYLLEYETLHKVFPQLADALSRNPLAKSLVQTGLPTLVLSLLTIAVPYLYSWLSHQQGMMSRGDIELSVISKTFFFSFFNLFLVFTVFGTATTFFGFWENLRDAFKDATTIAFALAKTLENFAPFYINFLCLQGIGLLPFRLLEFGSVAMYPINFLTAKTPRDYAELNTPPVFSYGYSIPQTILSLIICVVYSVFPSSWLICLFGLIYFTIGKFIYKYQLLYAMDHQQHSTGRAWPMICSRVLMGLIVFQLAMIGVLALRRAITRSLLIVPLLMATVWFSYFFSRNYEPLMKFIALKSIDRERPGGGDISPSPSSTFSPPSGLERDAFPIRIGGQELGLRLKKYVNPSLILPLHDAWLPGRSTAPGYQHDSGVEETPNVAAEESV</sequence>
<dbReference type="GO" id="GO:0016020">
    <property type="term" value="C:membrane"/>
    <property type="evidence" value="ECO:0007669"/>
    <property type="project" value="InterPro"/>
</dbReference>
<dbReference type="VEuPathDB" id="FungiDB:BO82DRAFT_395348"/>
<feature type="domain" description="CSC1/OSCA1-like cytosolic" evidence="25">
    <location>
        <begin position="1797"/>
        <end position="2000"/>
    </location>
</feature>
<feature type="compositionally biased region" description="Low complexity" evidence="17">
    <location>
        <begin position="2342"/>
        <end position="2354"/>
    </location>
</feature>
<dbReference type="Pfam" id="PF14703">
    <property type="entry name" value="PHM7_cyt"/>
    <property type="match status" value="1"/>
</dbReference>
<keyword evidence="18" id="KW-0472">Membrane</keyword>
<keyword evidence="14" id="KW-0326">Glycosidase</keyword>
<dbReference type="GO" id="GO:0005980">
    <property type="term" value="P:glycogen catabolic process"/>
    <property type="evidence" value="ECO:0007669"/>
    <property type="project" value="InterPro"/>
</dbReference>
<feature type="domain" description="Glycogen debranching enzyme C-terminal" evidence="20">
    <location>
        <begin position="1069"/>
        <end position="1527"/>
    </location>
</feature>
<comment type="function">
    <text evidence="3">Multifunctional enzyme acting as 1,4-alpha-D-glucan:1,4-alpha-D-glucan 4-alpha-D-glycosyltransferase and amylo-1,6-glucosidase in glycogen degradation.</text>
</comment>
<evidence type="ECO:0000256" key="4">
    <source>
        <dbReference type="ARBA" id="ARBA00004496"/>
    </source>
</evidence>
<gene>
    <name evidence="26" type="ORF">BO82DRAFT_395348</name>
</gene>
<dbReference type="EMBL" id="KZ821740">
    <property type="protein sequence ID" value="PYH77529.1"/>
    <property type="molecule type" value="Genomic_DNA"/>
</dbReference>
<evidence type="ECO:0000256" key="16">
    <source>
        <dbReference type="ARBA" id="ARBA00031477"/>
    </source>
</evidence>
<feature type="domain" description="Eukaryotic glycogen debranching enzyme N-terminal" evidence="22">
    <location>
        <begin position="37"/>
        <end position="132"/>
    </location>
</feature>
<feature type="domain" description="Glycogen debranching enzyme central" evidence="24">
    <location>
        <begin position="740"/>
        <end position="983"/>
    </location>
</feature>
<dbReference type="Pfam" id="PF13967">
    <property type="entry name" value="RSN1_TM"/>
    <property type="match status" value="1"/>
</dbReference>
<feature type="transmembrane region" description="Helical" evidence="18">
    <location>
        <begin position="2299"/>
        <end position="2316"/>
    </location>
</feature>
<evidence type="ECO:0000256" key="13">
    <source>
        <dbReference type="ARBA" id="ARBA00023268"/>
    </source>
</evidence>
<dbReference type="GO" id="GO:0005737">
    <property type="term" value="C:cytoplasm"/>
    <property type="evidence" value="ECO:0007669"/>
    <property type="project" value="UniProtKB-SubCell"/>
</dbReference>
<evidence type="ECO:0000313" key="27">
    <source>
        <dbReference type="Proteomes" id="UP000248340"/>
    </source>
</evidence>
<keyword evidence="8" id="KW-0963">Cytoplasm</keyword>
<dbReference type="RefSeq" id="XP_025487729.1">
    <property type="nucleotide sequence ID" value="XM_025638785.1"/>
</dbReference>
<evidence type="ECO:0000256" key="6">
    <source>
        <dbReference type="ARBA" id="ARBA00012778"/>
    </source>
</evidence>
<evidence type="ECO:0000259" key="20">
    <source>
        <dbReference type="Pfam" id="PF06202"/>
    </source>
</evidence>
<dbReference type="Pfam" id="PF02714">
    <property type="entry name" value="RSN1_7TM"/>
    <property type="match status" value="1"/>
</dbReference>
<name>A0A319C171_9EURO</name>
<dbReference type="PANTHER" id="PTHR10569:SF2">
    <property type="entry name" value="GLYCOGEN DEBRANCHING ENZYME"/>
    <property type="match status" value="1"/>
</dbReference>
<feature type="transmembrane region" description="Helical" evidence="18">
    <location>
        <begin position="1617"/>
        <end position="1638"/>
    </location>
</feature>
<comment type="catalytic activity">
    <reaction evidence="1">
        <text>Transfers a segment of a (1-&gt;4)-alpha-D-glucan to a new position in an acceptor, which may be glucose or a (1-&gt;4)-alpha-D-glucan.</text>
        <dbReference type="EC" id="2.4.1.25"/>
    </reaction>
</comment>
<evidence type="ECO:0000259" key="23">
    <source>
        <dbReference type="Pfam" id="PF14701"/>
    </source>
</evidence>
<dbReference type="InterPro" id="IPR010401">
    <property type="entry name" value="AGL/Gdb1"/>
</dbReference>
<keyword evidence="12" id="KW-0320">Glycogen biosynthesis</keyword>
<dbReference type="InterPro" id="IPR027815">
    <property type="entry name" value="CSC1/OSCA1-like_cyt"/>
</dbReference>
<proteinExistence type="inferred from homology"/>
<dbReference type="GeneID" id="37141527"/>
<evidence type="ECO:0000256" key="10">
    <source>
        <dbReference type="ARBA" id="ARBA00022679"/>
    </source>
</evidence>
<dbReference type="InterPro" id="IPR017853">
    <property type="entry name" value="GH"/>
</dbReference>
<accession>A0A319C171</accession>
<dbReference type="NCBIfam" id="TIGR01531">
    <property type="entry name" value="glyc_debranch"/>
    <property type="match status" value="1"/>
</dbReference>
<keyword evidence="13" id="KW-0511">Multifunctional enzyme</keyword>
<dbReference type="Pfam" id="PF14701">
    <property type="entry name" value="hDGE_amylase"/>
    <property type="match status" value="1"/>
</dbReference>
<protein>
    <recommendedName>
        <fullName evidence="7">Glycogen debranching enzyme</fullName>
        <ecNumber evidence="5">2.4.1.25</ecNumber>
        <ecNumber evidence="6">3.2.1.33</ecNumber>
    </recommendedName>
    <alternativeName>
        <fullName evidence="16">Glycogen debrancher</fullName>
    </alternativeName>
</protein>
<feature type="transmembrane region" description="Helical" evidence="18">
    <location>
        <begin position="2013"/>
        <end position="2037"/>
    </location>
</feature>
<dbReference type="STRING" id="1448315.A0A319C171"/>
<dbReference type="InterPro" id="IPR029436">
    <property type="entry name" value="AGL_euk_N"/>
</dbReference>
<comment type="catalytic activity">
    <reaction evidence="2">
        <text>Hydrolysis of (1-&gt;6)-alpha-D-glucosidic branch linkages in glycogen phosphorylase limit dextrin.</text>
        <dbReference type="EC" id="3.2.1.33"/>
    </reaction>
</comment>
<evidence type="ECO:0000256" key="17">
    <source>
        <dbReference type="SAM" id="MobiDB-lite"/>
    </source>
</evidence>
<dbReference type="InterPro" id="IPR012341">
    <property type="entry name" value="6hp_glycosidase-like_sf"/>
</dbReference>
<reference evidence="26 27" key="1">
    <citation type="submission" date="2016-12" db="EMBL/GenBank/DDBJ databases">
        <title>The genomes of Aspergillus section Nigri reveals drivers in fungal speciation.</title>
        <authorList>
            <consortium name="DOE Joint Genome Institute"/>
            <person name="Vesth T.C."/>
            <person name="Nybo J."/>
            <person name="Theobald S."/>
            <person name="Brandl J."/>
            <person name="Frisvad J.C."/>
            <person name="Nielsen K.F."/>
            <person name="Lyhne E.K."/>
            <person name="Kogle M.E."/>
            <person name="Kuo A."/>
            <person name="Riley R."/>
            <person name="Clum A."/>
            <person name="Nolan M."/>
            <person name="Lipzen A."/>
            <person name="Salamov A."/>
            <person name="Henrissat B."/>
            <person name="Wiebenga A."/>
            <person name="De Vries R.P."/>
            <person name="Grigoriev I.V."/>
            <person name="Mortensen U.H."/>
            <person name="Andersen M.R."/>
            <person name="Baker S.E."/>
        </authorList>
    </citation>
    <scope>NUCLEOTIDE SEQUENCE [LARGE SCALE GENOMIC DNA]</scope>
    <source>
        <strain evidence="26 27">CBS 121591</strain>
    </source>
</reference>
<feature type="domain" description="CSC1/OSCA1-like N-terminal transmembrane" evidence="21">
    <location>
        <begin position="1617"/>
        <end position="1776"/>
    </location>
</feature>
<comment type="subcellular location">
    <subcellularLocation>
        <location evidence="4">Cytoplasm</location>
    </subcellularLocation>
</comment>
<organism evidence="26 27">
    <name type="scientific">Aspergillus uvarum CBS 121591</name>
    <dbReference type="NCBI Taxonomy" id="1448315"/>
    <lineage>
        <taxon>Eukaryota</taxon>
        <taxon>Fungi</taxon>
        <taxon>Dikarya</taxon>
        <taxon>Ascomycota</taxon>
        <taxon>Pezizomycotina</taxon>
        <taxon>Eurotiomycetes</taxon>
        <taxon>Eurotiomycetidae</taxon>
        <taxon>Eurotiales</taxon>
        <taxon>Aspergillaceae</taxon>
        <taxon>Aspergillus</taxon>
        <taxon>Aspergillus subgen. Circumdati</taxon>
    </lineage>
</organism>
<dbReference type="FunFam" id="1.50.10.10:FF:000039">
    <property type="entry name" value="Glycogen debranching enzyme Gdb1, putative"/>
    <property type="match status" value="1"/>
</dbReference>
<dbReference type="Pfam" id="PF14699">
    <property type="entry name" value="hGDE_N"/>
    <property type="match status" value="1"/>
</dbReference>
<evidence type="ECO:0000256" key="15">
    <source>
        <dbReference type="ARBA" id="ARBA00025780"/>
    </source>
</evidence>
<evidence type="ECO:0000259" key="25">
    <source>
        <dbReference type="Pfam" id="PF14703"/>
    </source>
</evidence>
<evidence type="ECO:0000256" key="1">
    <source>
        <dbReference type="ARBA" id="ARBA00000439"/>
    </source>
</evidence>
<dbReference type="CDD" id="cd11327">
    <property type="entry name" value="AmyAc_Glg_debranch_2"/>
    <property type="match status" value="1"/>
</dbReference>
<evidence type="ECO:0000256" key="3">
    <source>
        <dbReference type="ARBA" id="ARBA00003530"/>
    </source>
</evidence>
<evidence type="ECO:0000259" key="19">
    <source>
        <dbReference type="Pfam" id="PF02714"/>
    </source>
</evidence>
<keyword evidence="18" id="KW-1133">Transmembrane helix</keyword>
<keyword evidence="10" id="KW-0808">Transferase</keyword>
<evidence type="ECO:0000256" key="8">
    <source>
        <dbReference type="ARBA" id="ARBA00022490"/>
    </source>
</evidence>
<dbReference type="EC" id="2.4.1.25" evidence="5"/>
<evidence type="ECO:0000256" key="18">
    <source>
        <dbReference type="SAM" id="Phobius"/>
    </source>
</evidence>
<dbReference type="OrthoDB" id="10248904at2759"/>
<keyword evidence="11" id="KW-0378">Hydrolase</keyword>
<evidence type="ECO:0000256" key="14">
    <source>
        <dbReference type="ARBA" id="ARBA00023295"/>
    </source>
</evidence>
<evidence type="ECO:0000313" key="26">
    <source>
        <dbReference type="EMBL" id="PYH77529.1"/>
    </source>
</evidence>
<dbReference type="GO" id="GO:0004135">
    <property type="term" value="F:amylo-alpha-1,6-glucosidase activity"/>
    <property type="evidence" value="ECO:0007669"/>
    <property type="project" value="UniProtKB-EC"/>
</dbReference>
<dbReference type="EC" id="3.2.1.33" evidence="6"/>
<dbReference type="InterPro" id="IPR032788">
    <property type="entry name" value="AGL_central"/>
</dbReference>